<evidence type="ECO:0008006" key="5">
    <source>
        <dbReference type="Google" id="ProtNLM"/>
    </source>
</evidence>
<name>A0A8J3AAX0_9ACTN</name>
<dbReference type="AlphaFoldDB" id="A0A8J3AAX0"/>
<keyword evidence="2" id="KW-0472">Membrane</keyword>
<feature type="region of interest" description="Disordered" evidence="1">
    <location>
        <begin position="122"/>
        <end position="146"/>
    </location>
</feature>
<keyword evidence="4" id="KW-1185">Reference proteome</keyword>
<dbReference type="InterPro" id="IPR009937">
    <property type="entry name" value="Phage_holin_3_6"/>
</dbReference>
<feature type="region of interest" description="Disordered" evidence="1">
    <location>
        <begin position="1"/>
        <end position="23"/>
    </location>
</feature>
<proteinExistence type="predicted"/>
<reference evidence="3" key="1">
    <citation type="journal article" date="2014" name="Int. J. Syst. Evol. Microbiol.">
        <title>Complete genome sequence of Corynebacterium casei LMG S-19264T (=DSM 44701T), isolated from a smear-ripened cheese.</title>
        <authorList>
            <consortium name="US DOE Joint Genome Institute (JGI-PGF)"/>
            <person name="Walter F."/>
            <person name="Albersmeier A."/>
            <person name="Kalinowski J."/>
            <person name="Ruckert C."/>
        </authorList>
    </citation>
    <scope>NUCLEOTIDE SEQUENCE</scope>
    <source>
        <strain evidence="3">CGMCC 1.14988</strain>
    </source>
</reference>
<dbReference type="EMBL" id="BMHA01000014">
    <property type="protein sequence ID" value="GGI09267.1"/>
    <property type="molecule type" value="Genomic_DNA"/>
</dbReference>
<reference evidence="3" key="2">
    <citation type="submission" date="2020-09" db="EMBL/GenBank/DDBJ databases">
        <authorList>
            <person name="Sun Q."/>
            <person name="Zhou Y."/>
        </authorList>
    </citation>
    <scope>NUCLEOTIDE SEQUENCE</scope>
    <source>
        <strain evidence="3">CGMCC 1.14988</strain>
    </source>
</reference>
<gene>
    <name evidence="3" type="ORF">GCM10011354_33230</name>
</gene>
<feature type="transmembrane region" description="Helical" evidence="2">
    <location>
        <begin position="55"/>
        <end position="82"/>
    </location>
</feature>
<feature type="compositionally biased region" description="Basic and acidic residues" evidence="1">
    <location>
        <begin position="14"/>
        <end position="23"/>
    </location>
</feature>
<evidence type="ECO:0000256" key="1">
    <source>
        <dbReference type="SAM" id="MobiDB-lite"/>
    </source>
</evidence>
<keyword evidence="2" id="KW-1133">Transmembrane helix</keyword>
<comment type="caution">
    <text evidence="3">The sequence shown here is derived from an EMBL/GenBank/DDBJ whole genome shotgun (WGS) entry which is preliminary data.</text>
</comment>
<sequence>MSHDYAAGGSPPPRRPDRDDDPRATSEVLRNLTANGQALVTKEIELAKLEITEIVVARVTAVGMFVGAGVFGLFILGFVGVTGAKALELVLPEWAAWLIVTGVYVLLAAILGMIGVRKLKKPSNTPERTKTSVEETVAWAKQKVPS</sequence>
<evidence type="ECO:0000313" key="3">
    <source>
        <dbReference type="EMBL" id="GGI09267.1"/>
    </source>
</evidence>
<organism evidence="3 4">
    <name type="scientific">Egicoccus halophilus</name>
    <dbReference type="NCBI Taxonomy" id="1670830"/>
    <lineage>
        <taxon>Bacteria</taxon>
        <taxon>Bacillati</taxon>
        <taxon>Actinomycetota</taxon>
        <taxon>Nitriliruptoria</taxon>
        <taxon>Egicoccales</taxon>
        <taxon>Egicoccaceae</taxon>
        <taxon>Egicoccus</taxon>
    </lineage>
</organism>
<evidence type="ECO:0000256" key="2">
    <source>
        <dbReference type="SAM" id="Phobius"/>
    </source>
</evidence>
<dbReference type="OrthoDB" id="3436598at2"/>
<protein>
    <recommendedName>
        <fullName evidence="5">Holin-X, holin superfamily III</fullName>
    </recommendedName>
</protein>
<dbReference type="Pfam" id="PF07332">
    <property type="entry name" value="Phage_holin_3_6"/>
    <property type="match status" value="1"/>
</dbReference>
<feature type="transmembrane region" description="Helical" evidence="2">
    <location>
        <begin position="94"/>
        <end position="116"/>
    </location>
</feature>
<dbReference type="Proteomes" id="UP000650511">
    <property type="component" value="Unassembled WGS sequence"/>
</dbReference>
<accession>A0A8J3AAX0</accession>
<evidence type="ECO:0000313" key="4">
    <source>
        <dbReference type="Proteomes" id="UP000650511"/>
    </source>
</evidence>
<dbReference type="RefSeq" id="WP_130650295.1">
    <property type="nucleotide sequence ID" value="NZ_BMHA01000014.1"/>
</dbReference>
<keyword evidence="2" id="KW-0812">Transmembrane</keyword>